<dbReference type="PANTHER" id="PTHR16768:SF7">
    <property type="entry name" value="PROTEIN FAM107B-LIKE"/>
    <property type="match status" value="1"/>
</dbReference>
<comment type="caution">
    <text evidence="2">The sequence shown here is derived from an EMBL/GenBank/DDBJ whole genome shotgun (WGS) entry which is preliminary data.</text>
</comment>
<reference evidence="2" key="1">
    <citation type="journal article" date="2023" name="Science">
        <title>Genome structures resolve the early diversification of teleost fishes.</title>
        <authorList>
            <person name="Parey E."/>
            <person name="Louis A."/>
            <person name="Montfort J."/>
            <person name="Bouchez O."/>
            <person name="Roques C."/>
            <person name="Iampietro C."/>
            <person name="Lluch J."/>
            <person name="Castinel A."/>
            <person name="Donnadieu C."/>
            <person name="Desvignes T."/>
            <person name="Floi Bucao C."/>
            <person name="Jouanno E."/>
            <person name="Wen M."/>
            <person name="Mejri S."/>
            <person name="Dirks R."/>
            <person name="Jansen H."/>
            <person name="Henkel C."/>
            <person name="Chen W.J."/>
            <person name="Zahm M."/>
            <person name="Cabau C."/>
            <person name="Klopp C."/>
            <person name="Thompson A.W."/>
            <person name="Robinson-Rechavi M."/>
            <person name="Braasch I."/>
            <person name="Lecointre G."/>
            <person name="Bobe J."/>
            <person name="Postlethwait J.H."/>
            <person name="Berthelot C."/>
            <person name="Roest Crollius H."/>
            <person name="Guiguen Y."/>
        </authorList>
    </citation>
    <scope>NUCLEOTIDE SEQUENCE</scope>
    <source>
        <strain evidence="2">NC1722</strain>
    </source>
</reference>
<keyword evidence="3" id="KW-1185">Reference proteome</keyword>
<dbReference type="PANTHER" id="PTHR16768">
    <property type="entry name" value="DOWN REGULATED IN RENAL CARCINOMA 1/TU3A"/>
    <property type="match status" value="1"/>
</dbReference>
<keyword evidence="1" id="KW-0175">Coiled coil</keyword>
<proteinExistence type="predicted"/>
<accession>A0AAD7W2X9</accession>
<dbReference type="Proteomes" id="UP001221898">
    <property type="component" value="Unassembled WGS sequence"/>
</dbReference>
<sequence>MHGGIPWKTGFKTYIKENYRCHRFTSHAALQSTVSGIPLRKLANRAMESPSPDLPRELLLSHQRVLQAGDKPELQKRLERRRLEQHKEQEQALQPRSDLEQELRKRQQKLLQYEKEEVQKRVAQENIPEFVRVKEKLRHIQASGPQLR</sequence>
<evidence type="ECO:0000256" key="1">
    <source>
        <dbReference type="ARBA" id="ARBA00023054"/>
    </source>
</evidence>
<dbReference type="EMBL" id="JAINUG010000327">
    <property type="protein sequence ID" value="KAJ8378229.1"/>
    <property type="molecule type" value="Genomic_DNA"/>
</dbReference>
<evidence type="ECO:0000313" key="2">
    <source>
        <dbReference type="EMBL" id="KAJ8378229.1"/>
    </source>
</evidence>
<dbReference type="Pfam" id="PF06625">
    <property type="entry name" value="DUF1151"/>
    <property type="match status" value="1"/>
</dbReference>
<evidence type="ECO:0000313" key="3">
    <source>
        <dbReference type="Proteomes" id="UP001221898"/>
    </source>
</evidence>
<name>A0AAD7W2X9_9TELE</name>
<organism evidence="2 3">
    <name type="scientific">Aldrovandia affinis</name>
    <dbReference type="NCBI Taxonomy" id="143900"/>
    <lineage>
        <taxon>Eukaryota</taxon>
        <taxon>Metazoa</taxon>
        <taxon>Chordata</taxon>
        <taxon>Craniata</taxon>
        <taxon>Vertebrata</taxon>
        <taxon>Euteleostomi</taxon>
        <taxon>Actinopterygii</taxon>
        <taxon>Neopterygii</taxon>
        <taxon>Teleostei</taxon>
        <taxon>Notacanthiformes</taxon>
        <taxon>Halosauridae</taxon>
        <taxon>Aldrovandia</taxon>
    </lineage>
</organism>
<dbReference type="AlphaFoldDB" id="A0AAD7W2X9"/>
<protein>
    <submittedName>
        <fullName evidence="2">Uncharacterized protein</fullName>
    </submittedName>
</protein>
<gene>
    <name evidence="2" type="ORF">AAFF_G00245170</name>
</gene>
<dbReference type="InterPro" id="IPR009533">
    <property type="entry name" value="FAM107"/>
</dbReference>